<comment type="caution">
    <text evidence="1">The sequence shown here is derived from an EMBL/GenBank/DDBJ whole genome shotgun (WGS) entry which is preliminary data.</text>
</comment>
<evidence type="ECO:0000313" key="1">
    <source>
        <dbReference type="EMBL" id="PJA82671.1"/>
    </source>
</evidence>
<protein>
    <submittedName>
        <fullName evidence="1">Uncharacterized protein</fullName>
    </submittedName>
</protein>
<name>A0A2M7Z2Q5_9BACT</name>
<feature type="non-terminal residue" evidence="1">
    <location>
        <position position="1"/>
    </location>
</feature>
<organism evidence="1 2">
    <name type="scientific">Candidatus Nealsonbacteria bacterium CG_4_9_14_3_um_filter_37_29</name>
    <dbReference type="NCBI Taxonomy" id="1974696"/>
    <lineage>
        <taxon>Bacteria</taxon>
        <taxon>Candidatus Nealsoniibacteriota</taxon>
    </lineage>
</organism>
<dbReference type="AlphaFoldDB" id="A0A2M7Z2Q5"/>
<dbReference type="EMBL" id="PFVS01000107">
    <property type="protein sequence ID" value="PJA82671.1"/>
    <property type="molecule type" value="Genomic_DNA"/>
</dbReference>
<dbReference type="Proteomes" id="UP000230178">
    <property type="component" value="Unassembled WGS sequence"/>
</dbReference>
<feature type="non-terminal residue" evidence="1">
    <location>
        <position position="77"/>
    </location>
</feature>
<reference evidence="2" key="1">
    <citation type="submission" date="2017-09" db="EMBL/GenBank/DDBJ databases">
        <title>Depth-based differentiation of microbial function through sediment-hosted aquifers and enrichment of novel symbionts in the deep terrestrial subsurface.</title>
        <authorList>
            <person name="Probst A.J."/>
            <person name="Ladd B."/>
            <person name="Jarett J.K."/>
            <person name="Geller-Mcgrath D.E."/>
            <person name="Sieber C.M.K."/>
            <person name="Emerson J.B."/>
            <person name="Anantharaman K."/>
            <person name="Thomas B.C."/>
            <person name="Malmstrom R."/>
            <person name="Stieglmeier M."/>
            <person name="Klingl A."/>
            <person name="Woyke T."/>
            <person name="Ryan C.M."/>
            <person name="Banfield J.F."/>
        </authorList>
    </citation>
    <scope>NUCLEOTIDE SEQUENCE [LARGE SCALE GENOMIC DNA]</scope>
</reference>
<accession>A0A2M7Z2Q5</accession>
<sequence>KTEGKTIAGYEKIIELTKKIKEIFEEEERDYEAEAKRIVTNLEKALEEGAKKNYVAEGLAGVGTKESMELRERLLKE</sequence>
<gene>
    <name evidence="1" type="ORF">CO146_02690</name>
</gene>
<evidence type="ECO:0000313" key="2">
    <source>
        <dbReference type="Proteomes" id="UP000230178"/>
    </source>
</evidence>
<proteinExistence type="predicted"/>